<evidence type="ECO:0000313" key="3">
    <source>
        <dbReference type="EMBL" id="CAD8132438.1"/>
    </source>
</evidence>
<reference evidence="3" key="1">
    <citation type="submission" date="2021-01" db="EMBL/GenBank/DDBJ databases">
        <authorList>
            <consortium name="Genoscope - CEA"/>
            <person name="William W."/>
        </authorList>
    </citation>
    <scope>NUCLEOTIDE SEQUENCE</scope>
</reference>
<dbReference type="Pfam" id="PF00400">
    <property type="entry name" value="WD40"/>
    <property type="match status" value="1"/>
</dbReference>
<proteinExistence type="predicted"/>
<gene>
    <name evidence="3" type="ORF">PPENT_87.1.T0010611</name>
</gene>
<keyword evidence="4" id="KW-1185">Reference proteome</keyword>
<name>A0A8S1RWL3_9CILI</name>
<evidence type="ECO:0000313" key="4">
    <source>
        <dbReference type="Proteomes" id="UP000689195"/>
    </source>
</evidence>
<dbReference type="InterPro" id="IPR006594">
    <property type="entry name" value="LisH"/>
</dbReference>
<evidence type="ECO:0000256" key="1">
    <source>
        <dbReference type="ARBA" id="ARBA00022574"/>
    </source>
</evidence>
<evidence type="ECO:0000256" key="2">
    <source>
        <dbReference type="ARBA" id="ARBA00022737"/>
    </source>
</evidence>
<dbReference type="AlphaFoldDB" id="A0A8S1RWL3"/>
<dbReference type="Proteomes" id="UP000689195">
    <property type="component" value="Unassembled WGS sequence"/>
</dbReference>
<sequence length="546" mass="64527">MSSREDKIKLFLQFLKYSNYNKTFENLQKQSQIQLDPPNLSRITQSIKSYNFKDLESILDIYVGTQTKNQCMLLLLEQHYIQLILSQNYQEAVQILRNQISRFCQDENQKYLYGSMIFQQDLKLKGEQQLIDEIISHCFQELGLFEPNRLITLIQQAKSNEILECKWHNHLQQDYPILQKHICDQQFKHKIRNKNVSICTFSDNGGYLAQVIGQTILIYEINNNDSIKEIDKLQEVHSKVITNLLFSPCNKYIGSSSEDYTLFIYQLINKRKYRLQGHNAIVKSFNFVLCDPQRKKQNNEYDIYSISTDGWLYEWNENERKSGLKIEENLIDIHSNQQKEQMLIVSQNKITLYQLYSKNLIIQTSTKNQININSQVNKSFEQLIVYVNDYLPQLYLYSIQTLQIIKILNANSDSFIRSIKYHYGGYNNYLVAAGTDSGKLFIWHIQKSEQPIEILQVSEQNKEITCLRFHPISHELLIYVQQQSKNNDVLRERQQLKENLIDLISLSRNRTQFSRVSQIFYFLQGIARQDTTNTRELQEESSDEDL</sequence>
<dbReference type="EMBL" id="CAJJDO010000001">
    <property type="protein sequence ID" value="CAD8132438.1"/>
    <property type="molecule type" value="Genomic_DNA"/>
</dbReference>
<keyword evidence="1" id="KW-0853">WD repeat</keyword>
<dbReference type="OrthoDB" id="305168at2759"/>
<comment type="caution">
    <text evidence="3">The sequence shown here is derived from an EMBL/GenBank/DDBJ whole genome shotgun (WGS) entry which is preliminary data.</text>
</comment>
<keyword evidence="2" id="KW-0677">Repeat</keyword>
<dbReference type="SMART" id="SM00320">
    <property type="entry name" value="WD40"/>
    <property type="match status" value="3"/>
</dbReference>
<dbReference type="PANTHER" id="PTHR22838:SF0">
    <property type="entry name" value="WD REPEAT-CONTAINING PROTEIN 26"/>
    <property type="match status" value="1"/>
</dbReference>
<accession>A0A8S1RWL3</accession>
<dbReference type="InterPro" id="IPR051350">
    <property type="entry name" value="WD_repeat-ST_regulator"/>
</dbReference>
<dbReference type="PROSITE" id="PS50896">
    <property type="entry name" value="LISH"/>
    <property type="match status" value="1"/>
</dbReference>
<evidence type="ECO:0008006" key="5">
    <source>
        <dbReference type="Google" id="ProtNLM"/>
    </source>
</evidence>
<organism evidence="3 4">
    <name type="scientific">Paramecium pentaurelia</name>
    <dbReference type="NCBI Taxonomy" id="43138"/>
    <lineage>
        <taxon>Eukaryota</taxon>
        <taxon>Sar</taxon>
        <taxon>Alveolata</taxon>
        <taxon>Ciliophora</taxon>
        <taxon>Intramacronucleata</taxon>
        <taxon>Oligohymenophorea</taxon>
        <taxon>Peniculida</taxon>
        <taxon>Parameciidae</taxon>
        <taxon>Paramecium</taxon>
    </lineage>
</organism>
<protein>
    <recommendedName>
        <fullName evidence="5">LisH domain-containing protein</fullName>
    </recommendedName>
</protein>
<dbReference type="PANTHER" id="PTHR22838">
    <property type="entry name" value="WD REPEAT PROTEIN 26-RELATED"/>
    <property type="match status" value="1"/>
</dbReference>
<dbReference type="InterPro" id="IPR001680">
    <property type="entry name" value="WD40_rpt"/>
</dbReference>